<evidence type="ECO:0000313" key="1">
    <source>
        <dbReference type="EMBL" id="WKA04714.1"/>
    </source>
</evidence>
<gene>
    <name evidence="1" type="ORF">VitviT2T_022724</name>
</gene>
<evidence type="ECO:0000313" key="2">
    <source>
        <dbReference type="Proteomes" id="UP001227230"/>
    </source>
</evidence>
<accession>A0ABY9DAN5</accession>
<name>A0ABY9DAN5_VITVI</name>
<proteinExistence type="predicted"/>
<dbReference type="Proteomes" id="UP001227230">
    <property type="component" value="Chromosome 14"/>
</dbReference>
<dbReference type="EMBL" id="CP126661">
    <property type="protein sequence ID" value="WKA04714.1"/>
    <property type="molecule type" value="Genomic_DNA"/>
</dbReference>
<sequence>MGEQEAASGIEDCTEPAGGCFVFSYGIGTVVGKWMKVGMKSKRDENEGDDDFEWEEAPTAGVRGSGFGVRGPWFRGSWVPWSGVRGTGYGVRGSLVPGVQGYGGTGLRGTGYGVRVSGFGFRIFGFGVQRSGFGFKGLGV</sequence>
<keyword evidence="2" id="KW-1185">Reference proteome</keyword>
<protein>
    <submittedName>
        <fullName evidence="1">Uncharacterized protein</fullName>
    </submittedName>
</protein>
<organism evidence="1 2">
    <name type="scientific">Vitis vinifera</name>
    <name type="common">Grape</name>
    <dbReference type="NCBI Taxonomy" id="29760"/>
    <lineage>
        <taxon>Eukaryota</taxon>
        <taxon>Viridiplantae</taxon>
        <taxon>Streptophyta</taxon>
        <taxon>Embryophyta</taxon>
        <taxon>Tracheophyta</taxon>
        <taxon>Spermatophyta</taxon>
        <taxon>Magnoliopsida</taxon>
        <taxon>eudicotyledons</taxon>
        <taxon>Gunneridae</taxon>
        <taxon>Pentapetalae</taxon>
        <taxon>rosids</taxon>
        <taxon>Vitales</taxon>
        <taxon>Vitaceae</taxon>
        <taxon>Viteae</taxon>
        <taxon>Vitis</taxon>
    </lineage>
</organism>
<reference evidence="1 2" key="1">
    <citation type="journal article" date="2023" name="Hortic Res">
        <title>The complete reference genome for grapevine (Vitis vinifera L.) genetics and breeding.</title>
        <authorList>
            <person name="Shi X."/>
            <person name="Cao S."/>
            <person name="Wang X."/>
            <person name="Huang S."/>
            <person name="Wang Y."/>
            <person name="Liu Z."/>
            <person name="Liu W."/>
            <person name="Leng X."/>
            <person name="Peng Y."/>
            <person name="Wang N."/>
            <person name="Wang Y."/>
            <person name="Ma Z."/>
            <person name="Xu X."/>
            <person name="Zhang F."/>
            <person name="Xue H."/>
            <person name="Zhong H."/>
            <person name="Wang Y."/>
            <person name="Zhang K."/>
            <person name="Velt A."/>
            <person name="Avia K."/>
            <person name="Holtgrawe D."/>
            <person name="Grimplet J."/>
            <person name="Matus J.T."/>
            <person name="Ware D."/>
            <person name="Wu X."/>
            <person name="Wang H."/>
            <person name="Liu C."/>
            <person name="Fang Y."/>
            <person name="Rustenholz C."/>
            <person name="Cheng Z."/>
            <person name="Xiao H."/>
            <person name="Zhou Y."/>
        </authorList>
    </citation>
    <scope>NUCLEOTIDE SEQUENCE [LARGE SCALE GENOMIC DNA]</scope>
    <source>
        <strain evidence="2">cv. Pinot noir / PN40024</strain>
        <tissue evidence="1">Leaf</tissue>
    </source>
</reference>